<evidence type="ECO:0000313" key="4">
    <source>
        <dbReference type="EMBL" id="KKH43591.1"/>
    </source>
</evidence>
<feature type="domain" description="Tyr recombinase" evidence="2">
    <location>
        <begin position="142"/>
        <end position="329"/>
    </location>
</feature>
<evidence type="ECO:0000259" key="2">
    <source>
        <dbReference type="PROSITE" id="PS51898"/>
    </source>
</evidence>
<dbReference type="EMBL" id="JJQK01000293">
    <property type="protein sequence ID" value="KKH43591.1"/>
    <property type="molecule type" value="Genomic_DNA"/>
</dbReference>
<comment type="caution">
    <text evidence="3">The sequence shown here is derived from an EMBL/GenBank/DDBJ whole genome shotgun (WGS) entry which is preliminary data.</text>
</comment>
<dbReference type="InterPro" id="IPR013762">
    <property type="entry name" value="Integrase-like_cat_sf"/>
</dbReference>
<organism evidence="3 6">
    <name type="scientific">Methanosarcina mazei</name>
    <name type="common">Methanosarcina frisia</name>
    <dbReference type="NCBI Taxonomy" id="2209"/>
    <lineage>
        <taxon>Archaea</taxon>
        <taxon>Methanobacteriati</taxon>
        <taxon>Methanobacteriota</taxon>
        <taxon>Stenosarchaea group</taxon>
        <taxon>Methanomicrobia</taxon>
        <taxon>Methanosarcinales</taxon>
        <taxon>Methanosarcinaceae</taxon>
        <taxon>Methanosarcina</taxon>
    </lineage>
</organism>
<name>A0A0F8MKF6_METMZ</name>
<dbReference type="InterPro" id="IPR002104">
    <property type="entry name" value="Integrase_catalytic"/>
</dbReference>
<dbReference type="Pfam" id="PF00589">
    <property type="entry name" value="Phage_integrase"/>
    <property type="match status" value="1"/>
</dbReference>
<dbReference type="Gene3D" id="1.10.443.10">
    <property type="entry name" value="Intergrase catalytic core"/>
    <property type="match status" value="1"/>
</dbReference>
<proteinExistence type="predicted"/>
<sequence length="408" mass="46146">MAEIALPPIQKKFYMSEIEYNAVSERNRIIAHKYIDSLSNGTRKLSASTITYNSRIMGFALRNVKSDFNSLTVEDIDDFIYAVSNWVREKDGKPVADSTKKQYYIGFKRFLYWYGKRYKDKKADYRDLAELIEVSGKAEPKSVDDLLTDAEIKQMLLATEQFRDSHRNKALIAVLAESGCRIGELVGCNIKDLVEINRDMYRLTLPDGKTGTRTIILCSSKPYIREYLRHGHPSPENPESPLWVAKLRGKFSQMRYFTIYTVIRKAAKAAGINKRVHPHLFRHTAATRLISSGLSAPRVKNILGWAPNSVMTSVYVHLDDTDKIAASEELNGIVDKKVNAKGLEVGKCPNCWETVPATSIYCFNCGCGLTEATKQVDNTIIEALTTYFAQNPDMQDSLMKNILNLAQK</sequence>
<dbReference type="Proteomes" id="UP000034672">
    <property type="component" value="Unassembled WGS sequence"/>
</dbReference>
<dbReference type="PANTHER" id="PTHR30349">
    <property type="entry name" value="PHAGE INTEGRASE-RELATED"/>
    <property type="match status" value="1"/>
</dbReference>
<dbReference type="GO" id="GO:0006310">
    <property type="term" value="P:DNA recombination"/>
    <property type="evidence" value="ECO:0007669"/>
    <property type="project" value="UniProtKB-KW"/>
</dbReference>
<dbReference type="InterPro" id="IPR011010">
    <property type="entry name" value="DNA_brk_join_enz"/>
</dbReference>
<dbReference type="PATRIC" id="fig|2209.52.peg.302"/>
<accession>A0A0F8MKF6</accession>
<dbReference type="GO" id="GO:0003677">
    <property type="term" value="F:DNA binding"/>
    <property type="evidence" value="ECO:0007669"/>
    <property type="project" value="InterPro"/>
</dbReference>
<dbReference type="PROSITE" id="PS51898">
    <property type="entry name" value="TYR_RECOMBINASE"/>
    <property type="match status" value="1"/>
</dbReference>
<protein>
    <recommendedName>
        <fullName evidence="2">Tyr recombinase domain-containing protein</fullName>
    </recommendedName>
</protein>
<dbReference type="RefSeq" id="WP_048049123.1">
    <property type="nucleotide sequence ID" value="NZ_JJQI01000069.1"/>
</dbReference>
<evidence type="ECO:0000313" key="6">
    <source>
        <dbReference type="Proteomes" id="UP000034672"/>
    </source>
</evidence>
<reference evidence="5 6" key="1">
    <citation type="journal article" date="2015" name="ISME J.">
        <title>Genomic and phenotypic differentiation among Methanosarcina mazei populations from Columbia River sediment.</title>
        <authorList>
            <person name="Youngblut N.D."/>
            <person name="Wirth J.S."/>
            <person name="Henriksen J.R."/>
            <person name="Smith M."/>
            <person name="Simon H."/>
            <person name="Metcalf W.W."/>
            <person name="Whitaker R.J."/>
        </authorList>
    </citation>
    <scope>NUCLEOTIDE SEQUENCE [LARGE SCALE GENOMIC DNA]</scope>
    <source>
        <strain evidence="3 6">1.H.A.1A.4</strain>
        <strain evidence="4 5">1.H.A.2.1</strain>
    </source>
</reference>
<dbReference type="SUPFAM" id="SSF56349">
    <property type="entry name" value="DNA breaking-rejoining enzymes"/>
    <property type="match status" value="1"/>
</dbReference>
<dbReference type="PANTHER" id="PTHR30349:SF87">
    <property type="entry name" value="TRANSPOSASE A"/>
    <property type="match status" value="1"/>
</dbReference>
<dbReference type="CDD" id="cd00397">
    <property type="entry name" value="DNA_BRE_C"/>
    <property type="match status" value="1"/>
</dbReference>
<dbReference type="AlphaFoldDB" id="A0A0F8MKF6"/>
<gene>
    <name evidence="3" type="ORF">DU71_01395</name>
    <name evidence="4" type="ORF">DU72_00065</name>
</gene>
<evidence type="ECO:0000313" key="3">
    <source>
        <dbReference type="EMBL" id="KKH38987.1"/>
    </source>
</evidence>
<dbReference type="EMBL" id="JJQI01000069">
    <property type="protein sequence ID" value="KKH38987.1"/>
    <property type="molecule type" value="Genomic_DNA"/>
</dbReference>
<dbReference type="GO" id="GO:0015074">
    <property type="term" value="P:DNA integration"/>
    <property type="evidence" value="ECO:0007669"/>
    <property type="project" value="InterPro"/>
</dbReference>
<keyword evidence="1" id="KW-0233">DNA recombination</keyword>
<dbReference type="InterPro" id="IPR050090">
    <property type="entry name" value="Tyrosine_recombinase_XerCD"/>
</dbReference>
<evidence type="ECO:0000256" key="1">
    <source>
        <dbReference type="ARBA" id="ARBA00023172"/>
    </source>
</evidence>
<evidence type="ECO:0000313" key="5">
    <source>
        <dbReference type="Proteomes" id="UP000034259"/>
    </source>
</evidence>
<dbReference type="Proteomes" id="UP000034259">
    <property type="component" value="Unassembled WGS sequence"/>
</dbReference>